<dbReference type="EMBL" id="CADEAL010000438">
    <property type="protein sequence ID" value="CAB1420160.1"/>
    <property type="molecule type" value="Genomic_DNA"/>
</dbReference>
<protein>
    <submittedName>
        <fullName evidence="2">Uncharacterized protein</fullName>
    </submittedName>
</protein>
<name>A0A9N7TW93_PLEPL</name>
<feature type="transmembrane region" description="Helical" evidence="1">
    <location>
        <begin position="136"/>
        <end position="157"/>
    </location>
</feature>
<keyword evidence="1" id="KW-0472">Membrane</keyword>
<reference evidence="2" key="1">
    <citation type="submission" date="2020-03" db="EMBL/GenBank/DDBJ databases">
        <authorList>
            <person name="Weist P."/>
        </authorList>
    </citation>
    <scope>NUCLEOTIDE SEQUENCE</scope>
</reference>
<evidence type="ECO:0000313" key="3">
    <source>
        <dbReference type="Proteomes" id="UP001153269"/>
    </source>
</evidence>
<evidence type="ECO:0000313" key="2">
    <source>
        <dbReference type="EMBL" id="CAB1420160.1"/>
    </source>
</evidence>
<dbReference type="Proteomes" id="UP001153269">
    <property type="component" value="Unassembled WGS sequence"/>
</dbReference>
<organism evidence="2 3">
    <name type="scientific">Pleuronectes platessa</name>
    <name type="common">European plaice</name>
    <dbReference type="NCBI Taxonomy" id="8262"/>
    <lineage>
        <taxon>Eukaryota</taxon>
        <taxon>Metazoa</taxon>
        <taxon>Chordata</taxon>
        <taxon>Craniata</taxon>
        <taxon>Vertebrata</taxon>
        <taxon>Euteleostomi</taxon>
        <taxon>Actinopterygii</taxon>
        <taxon>Neopterygii</taxon>
        <taxon>Teleostei</taxon>
        <taxon>Neoteleostei</taxon>
        <taxon>Acanthomorphata</taxon>
        <taxon>Carangaria</taxon>
        <taxon>Pleuronectiformes</taxon>
        <taxon>Pleuronectoidei</taxon>
        <taxon>Pleuronectidae</taxon>
        <taxon>Pleuronectes</taxon>
    </lineage>
</organism>
<proteinExistence type="predicted"/>
<comment type="caution">
    <text evidence="2">The sequence shown here is derived from an EMBL/GenBank/DDBJ whole genome shotgun (WGS) entry which is preliminary data.</text>
</comment>
<gene>
    <name evidence="2" type="ORF">PLEPLA_LOCUS8035</name>
</gene>
<evidence type="ECO:0000256" key="1">
    <source>
        <dbReference type="SAM" id="Phobius"/>
    </source>
</evidence>
<dbReference type="AlphaFoldDB" id="A0A9N7TW93"/>
<keyword evidence="3" id="KW-1185">Reference proteome</keyword>
<keyword evidence="1" id="KW-0812">Transmembrane</keyword>
<accession>A0A9N7TW93</accession>
<sequence length="160" mass="17536">MYLRCERATHAQGLANPELLATYRVWFRKTMLTGRDGSDSLVGKRESTFLARYVEARGLKKRSLSYALSSSISLSPPDTIRTAPSGNSIASCSSMSSIVCERTLAKDAARSTPSFLAGRVNLRVDNDTPTAELICIYSVSSGWFLVVSVFFVVSRVLDKV</sequence>
<keyword evidence="1" id="KW-1133">Transmembrane helix</keyword>